<keyword evidence="3 6" id="KW-0812">Transmembrane</keyword>
<dbReference type="Proteomes" id="UP000007151">
    <property type="component" value="Unassembled WGS sequence"/>
</dbReference>
<keyword evidence="5 6" id="KW-0472">Membrane</keyword>
<feature type="transmembrane region" description="Helical" evidence="6">
    <location>
        <begin position="560"/>
        <end position="578"/>
    </location>
</feature>
<keyword evidence="9" id="KW-1185">Reference proteome</keyword>
<dbReference type="Gene3D" id="3.80.10.10">
    <property type="entry name" value="Ribonuclease Inhibitor"/>
    <property type="match status" value="1"/>
</dbReference>
<dbReference type="PANTHER" id="PTHR21716:SF4">
    <property type="entry name" value="TRANSMEMBRANE PROTEIN 245"/>
    <property type="match status" value="1"/>
</dbReference>
<evidence type="ECO:0000256" key="2">
    <source>
        <dbReference type="ARBA" id="ARBA00009773"/>
    </source>
</evidence>
<gene>
    <name evidence="8" type="ORF">KGM_202249</name>
</gene>
<comment type="subcellular location">
    <subcellularLocation>
        <location evidence="1">Membrane</location>
        <topology evidence="1">Multi-pass membrane protein</topology>
    </subcellularLocation>
</comment>
<evidence type="ECO:0000256" key="7">
    <source>
        <dbReference type="SAM" id="SignalP"/>
    </source>
</evidence>
<proteinExistence type="inferred from homology"/>
<dbReference type="GO" id="GO:0016020">
    <property type="term" value="C:membrane"/>
    <property type="evidence" value="ECO:0007669"/>
    <property type="project" value="UniProtKB-SubCell"/>
</dbReference>
<comment type="caution">
    <text evidence="8">The sequence shown here is derived from an EMBL/GenBank/DDBJ whole genome shotgun (WGS) entry which is preliminary data.</text>
</comment>
<sequence length="643" mass="71760">MYQFWFIFVLVSLTSGLRINFTNCQHPEWTCHNNAPSNITYVCPARSNDNIVHLKDFYTDHIHSLTIKNCRDLKVVLDCPILQRSSRLQKLAIKDCTRLEFISLSSSSLLQTPPEVYIENIKEIISLPRNMFKSPKTITETKCMGTSSLKCIHFANSKINTISSKAIHNISGCRSVEFDNVTINSIQSEGIEAILGNDNTLFEMTNTKVDGIDYKGITVQSTTARLSFNSFGEVVAGVVNVTSDKLYIVGNSFRTIHGNGLVTNSIHTDITDNIIGTLKTNALSNIKCSKRRSTKKHMNFIRNTIERVEPYSLYLDYASCKTAVTQVVIRENKMDCKCRNIAYLNSQTNVEQNNLILNLSNNNTCLMTSCVLPVEVVKLLLESDMCHLNLDTRVMCLLYNDKHSNKNEVITDEDVTEPAPTFYLIRQANNLQEGSAAMTAIDKEDLLKDTHLNMTNRTTIKVVFDSSKDFVETLRSTSRTRNRPTEHSPPKDEYVSRCIGTQCRNTAAYNRQRALDFYKYVYAQLLLAAVLGAAPFLGPYLAGIPAALDVWLQGRPMAALLLPIVQAAPIAFLDAAVYAEIKDGGHPYVTGLAIAGGIFYLGPEGAILGPLLLCCLMVVFNLSSTFLRDTPSEERAALHSRVR</sequence>
<evidence type="ECO:0000256" key="6">
    <source>
        <dbReference type="SAM" id="Phobius"/>
    </source>
</evidence>
<dbReference type="KEGG" id="dpl:KGM_202249"/>
<feature type="transmembrane region" description="Helical" evidence="6">
    <location>
        <begin position="598"/>
        <end position="620"/>
    </location>
</feature>
<keyword evidence="7" id="KW-0732">Signal</keyword>
<name>A0A212FKX4_DANPL</name>
<feature type="chain" id="PRO_5012690839" evidence="7">
    <location>
        <begin position="17"/>
        <end position="643"/>
    </location>
</feature>
<dbReference type="AlphaFoldDB" id="A0A212FKX4"/>
<comment type="similarity">
    <text evidence="2">Belongs to the autoinducer-2 exporter (AI-2E) (TC 2.A.86) family.</text>
</comment>
<dbReference type="SUPFAM" id="SSF51126">
    <property type="entry name" value="Pectin lyase-like"/>
    <property type="match status" value="1"/>
</dbReference>
<dbReference type="InterPro" id="IPR002549">
    <property type="entry name" value="AI-2E-like"/>
</dbReference>
<dbReference type="InterPro" id="IPR011050">
    <property type="entry name" value="Pectin_lyase_fold/virulence"/>
</dbReference>
<organism evidence="8 9">
    <name type="scientific">Danaus plexippus plexippus</name>
    <dbReference type="NCBI Taxonomy" id="278856"/>
    <lineage>
        <taxon>Eukaryota</taxon>
        <taxon>Metazoa</taxon>
        <taxon>Ecdysozoa</taxon>
        <taxon>Arthropoda</taxon>
        <taxon>Hexapoda</taxon>
        <taxon>Insecta</taxon>
        <taxon>Pterygota</taxon>
        <taxon>Neoptera</taxon>
        <taxon>Endopterygota</taxon>
        <taxon>Lepidoptera</taxon>
        <taxon>Glossata</taxon>
        <taxon>Ditrysia</taxon>
        <taxon>Papilionoidea</taxon>
        <taxon>Nymphalidae</taxon>
        <taxon>Danainae</taxon>
        <taxon>Danaini</taxon>
        <taxon>Danaina</taxon>
        <taxon>Danaus</taxon>
        <taxon>Danaus</taxon>
    </lineage>
</organism>
<accession>A0A212FKX4</accession>
<evidence type="ECO:0000256" key="1">
    <source>
        <dbReference type="ARBA" id="ARBA00004141"/>
    </source>
</evidence>
<feature type="signal peptide" evidence="7">
    <location>
        <begin position="1"/>
        <end position="16"/>
    </location>
</feature>
<dbReference type="InParanoid" id="A0A212FKX4"/>
<evidence type="ECO:0000313" key="9">
    <source>
        <dbReference type="Proteomes" id="UP000007151"/>
    </source>
</evidence>
<dbReference type="InterPro" id="IPR032675">
    <property type="entry name" value="LRR_dom_sf"/>
</dbReference>
<keyword evidence="4 6" id="KW-1133">Transmembrane helix</keyword>
<protein>
    <submittedName>
        <fullName evidence="8">Uncharacterized protein</fullName>
    </submittedName>
</protein>
<evidence type="ECO:0000256" key="3">
    <source>
        <dbReference type="ARBA" id="ARBA00022692"/>
    </source>
</evidence>
<dbReference type="PANTHER" id="PTHR21716">
    <property type="entry name" value="TRANSMEMBRANE PROTEIN"/>
    <property type="match status" value="1"/>
</dbReference>
<evidence type="ECO:0000256" key="4">
    <source>
        <dbReference type="ARBA" id="ARBA00022989"/>
    </source>
</evidence>
<feature type="transmembrane region" description="Helical" evidence="6">
    <location>
        <begin position="521"/>
        <end position="548"/>
    </location>
</feature>
<reference evidence="8 9" key="1">
    <citation type="journal article" date="2011" name="Cell">
        <title>The monarch butterfly genome yields insights into long-distance migration.</title>
        <authorList>
            <person name="Zhan S."/>
            <person name="Merlin C."/>
            <person name="Boore J.L."/>
            <person name="Reppert S.M."/>
        </authorList>
    </citation>
    <scope>NUCLEOTIDE SEQUENCE [LARGE SCALE GENOMIC DNA]</scope>
    <source>
        <strain evidence="8">F-2</strain>
    </source>
</reference>
<evidence type="ECO:0000313" key="8">
    <source>
        <dbReference type="EMBL" id="OWR54387.1"/>
    </source>
</evidence>
<evidence type="ECO:0000256" key="5">
    <source>
        <dbReference type="ARBA" id="ARBA00023136"/>
    </source>
</evidence>
<dbReference type="eggNOG" id="KOG2365">
    <property type="taxonomic scope" value="Eukaryota"/>
</dbReference>
<dbReference type="EMBL" id="AGBW02007950">
    <property type="protein sequence ID" value="OWR54387.1"/>
    <property type="molecule type" value="Genomic_DNA"/>
</dbReference>